<dbReference type="AlphaFoldDB" id="A0A2A8D917"/>
<protein>
    <submittedName>
        <fullName evidence="3">Pyruvate, water dikinase</fullName>
    </submittedName>
</protein>
<dbReference type="InterPro" id="IPR008279">
    <property type="entry name" value="PEP-util_enz_mobile_dom"/>
</dbReference>
<dbReference type="PANTHER" id="PTHR43615:SF1">
    <property type="entry name" value="PPDK_N DOMAIN-CONTAINING PROTEIN"/>
    <property type="match status" value="1"/>
</dbReference>
<evidence type="ECO:0000313" key="3">
    <source>
        <dbReference type="EMBL" id="PEN17390.1"/>
    </source>
</evidence>
<dbReference type="Proteomes" id="UP000219947">
    <property type="component" value="Unassembled WGS sequence"/>
</dbReference>
<dbReference type="InterPro" id="IPR036637">
    <property type="entry name" value="Phosphohistidine_dom_sf"/>
</dbReference>
<dbReference type="InterPro" id="IPR002192">
    <property type="entry name" value="PPDK_AMP/ATP-bd"/>
</dbReference>
<dbReference type="EMBL" id="PDEV01000001">
    <property type="protein sequence ID" value="PEN17390.1"/>
    <property type="molecule type" value="Genomic_DNA"/>
</dbReference>
<name>A0A2A8D917_9MICC</name>
<sequence length="827" mass="90850">MKAPHKQETTAFIAWFRRGHPSGDAQVASVGGKGANLITMHRAGLNVPPGFCVTTDAYRVAVAPIAEDIIHEAAGTNSYAARELILKQEVPRAVRDAVVEAYRALGSPVVAVRSSATTEDLDSASFAGQQDTYLGVQGEESVVDALRRCWASLWTDRAVAYRTEAGFSHESAELAVVVQEMVAADVAGVLFTADPISGMTDRMLVSASYGLGESVVAAHVNPDTFTLDSQGHAVETIIGDKETRIDLDHTGGTRTSPVPPDDRAASCLSDSDLRRLHALGRQVSAYYNAPQDIEWGICGDELYLLQTRPITSLSNPSKTDSGHGPAKSKILQMMRDDLIEHYPSPYPLDIMPVRKVQQEVQQVLGSLGVDTPPVDRVIRISDYGIASIHATWPRVSPRIVTHLPRTIRQAFSAANPDWNADSLDWKRELEAFQADNRALENITDCDLIARSHRAVDAAAELTRARFSRYLIPLMFKRAEADMMMKIARLGPSVTTEDLFANLDFVTAHIDREISRLCERARELGLDDVLVETDNAVESLSKHANGPTFLEEVQQTLSRIGARTPRMYLPYSSRSWGENPEAFFMLIAAGIRGRHTMDADRADKRQLVRSRLPRFLHKRWDKTVTALRALHVAREGSLYLIEEWFVEARRVMDEIAHRLVERGILANPSDVTYALFDEVESALLAEEPSSDLQQRISHRKQKRTTAETLWWDRGNHRSETDGIKGVGASPGVTMGTARVIHGPEEFGLLEPGEVLVCRYTDPTWTPLFNVAAAVVADTGGPLSHAAIVAREVGIPAVLGTQSGTQDIVSGQMIRVDGNTGLVTPVESE</sequence>
<organism evidence="3 4">
    <name type="scientific">Rothia dentocariosa</name>
    <dbReference type="NCBI Taxonomy" id="2047"/>
    <lineage>
        <taxon>Bacteria</taxon>
        <taxon>Bacillati</taxon>
        <taxon>Actinomycetota</taxon>
        <taxon>Actinomycetes</taxon>
        <taxon>Micrococcales</taxon>
        <taxon>Micrococcaceae</taxon>
        <taxon>Rothia</taxon>
    </lineage>
</organism>
<keyword evidence="4" id="KW-1185">Reference proteome</keyword>
<evidence type="ECO:0000313" key="4">
    <source>
        <dbReference type="Proteomes" id="UP000219947"/>
    </source>
</evidence>
<comment type="caution">
    <text evidence="3">The sequence shown here is derived from an EMBL/GenBank/DDBJ whole genome shotgun (WGS) entry which is preliminary data.</text>
</comment>
<dbReference type="GO" id="GO:0005524">
    <property type="term" value="F:ATP binding"/>
    <property type="evidence" value="ECO:0007669"/>
    <property type="project" value="InterPro"/>
</dbReference>
<gene>
    <name evidence="3" type="ORF">CRM92_05165</name>
</gene>
<dbReference type="Pfam" id="PF00391">
    <property type="entry name" value="PEP-utilizers"/>
    <property type="match status" value="1"/>
</dbReference>
<feature type="domain" description="PEP-utilising enzyme mobile" evidence="1">
    <location>
        <begin position="749"/>
        <end position="819"/>
    </location>
</feature>
<dbReference type="InterPro" id="IPR013815">
    <property type="entry name" value="ATP_grasp_subdomain_1"/>
</dbReference>
<dbReference type="SUPFAM" id="SSF56059">
    <property type="entry name" value="Glutathione synthetase ATP-binding domain-like"/>
    <property type="match status" value="1"/>
</dbReference>
<dbReference type="Pfam" id="PF01326">
    <property type="entry name" value="PPDK_N"/>
    <property type="match status" value="1"/>
</dbReference>
<keyword evidence="3" id="KW-0418">Kinase</keyword>
<evidence type="ECO:0000259" key="1">
    <source>
        <dbReference type="Pfam" id="PF00391"/>
    </source>
</evidence>
<proteinExistence type="predicted"/>
<reference evidence="3" key="1">
    <citation type="submission" date="2017-10" db="EMBL/GenBank/DDBJ databases">
        <title>Kefir isolates.</title>
        <authorList>
            <person name="Kim Y."/>
            <person name="Blasche S."/>
        </authorList>
    </citation>
    <scope>NUCLEOTIDE SEQUENCE [LARGE SCALE GENOMIC DNA]</scope>
    <source>
        <strain evidence="3">OG2-2</strain>
    </source>
</reference>
<feature type="domain" description="Pyruvate phosphate dikinase AMP/ATP-binding" evidence="2">
    <location>
        <begin position="28"/>
        <end position="318"/>
    </location>
</feature>
<keyword evidence="3" id="KW-0670">Pyruvate</keyword>
<dbReference type="InterPro" id="IPR051549">
    <property type="entry name" value="PEP_Utilizing_Enz"/>
</dbReference>
<keyword evidence="3" id="KW-0808">Transferase</keyword>
<dbReference type="PANTHER" id="PTHR43615">
    <property type="entry name" value="PHOSPHOENOLPYRUVATE SYNTHASE-RELATED"/>
    <property type="match status" value="1"/>
</dbReference>
<dbReference type="SUPFAM" id="SSF52009">
    <property type="entry name" value="Phosphohistidine domain"/>
    <property type="match status" value="1"/>
</dbReference>
<accession>A0A2A8D917</accession>
<dbReference type="Gene3D" id="3.30.1490.20">
    <property type="entry name" value="ATP-grasp fold, A domain"/>
    <property type="match status" value="1"/>
</dbReference>
<dbReference type="RefSeq" id="WP_098042519.1">
    <property type="nucleotide sequence ID" value="NZ_CAURLQ010000034.1"/>
</dbReference>
<dbReference type="Gene3D" id="3.50.30.10">
    <property type="entry name" value="Phosphohistidine domain"/>
    <property type="match status" value="1"/>
</dbReference>
<evidence type="ECO:0000259" key="2">
    <source>
        <dbReference type="Pfam" id="PF01326"/>
    </source>
</evidence>
<dbReference type="Gene3D" id="3.30.470.20">
    <property type="entry name" value="ATP-grasp fold, B domain"/>
    <property type="match status" value="1"/>
</dbReference>
<dbReference type="GO" id="GO:0016301">
    <property type="term" value="F:kinase activity"/>
    <property type="evidence" value="ECO:0007669"/>
    <property type="project" value="UniProtKB-KW"/>
</dbReference>